<keyword evidence="1" id="KW-0732">Signal</keyword>
<organism evidence="2 3">
    <name type="scientific">Pedobacter paludis</name>
    <dbReference type="NCBI Taxonomy" id="2203212"/>
    <lineage>
        <taxon>Bacteria</taxon>
        <taxon>Pseudomonadati</taxon>
        <taxon>Bacteroidota</taxon>
        <taxon>Sphingobacteriia</taxon>
        <taxon>Sphingobacteriales</taxon>
        <taxon>Sphingobacteriaceae</taxon>
        <taxon>Pedobacter</taxon>
    </lineage>
</organism>
<feature type="chain" id="PRO_5016418876" description="DUF4369 domain-containing protein" evidence="1">
    <location>
        <begin position="22"/>
        <end position="202"/>
    </location>
</feature>
<protein>
    <recommendedName>
        <fullName evidence="4">DUF4369 domain-containing protein</fullName>
    </recommendedName>
</protein>
<sequence length="202" mass="22662">MKRALYIVTFILSGLSYSVFAQNVTPIVNQVNGTDAIAKLRDARYTFNKSLIKTKAPKISSLPQSEYIFNRPGTHTVLFEGVKFVVKENNVVSINGITASNEALAVVTEKLMTLDRLQFFYSEKSNQEYLSAVRNLPYIYNSDRQFFSALKILNTTVRHIAALAKPKTSKIAFELGIAKLREPNIDKSVLTKDFQTTSLTAK</sequence>
<evidence type="ECO:0000313" key="2">
    <source>
        <dbReference type="EMBL" id="PWS29908.1"/>
    </source>
</evidence>
<reference evidence="3" key="1">
    <citation type="submission" date="2018-05" db="EMBL/GenBank/DDBJ databases">
        <title>Pedobacter paludis sp. nov., isolated from wetland soil.</title>
        <authorList>
            <person name="Zhang Y."/>
        </authorList>
    </citation>
    <scope>NUCLEOTIDE SEQUENCE [LARGE SCALE GENOMIC DNA]</scope>
    <source>
        <strain evidence="3">R-8</strain>
    </source>
</reference>
<gene>
    <name evidence="2" type="ORF">DF947_20175</name>
</gene>
<name>A0A317EXD2_9SPHI</name>
<evidence type="ECO:0008006" key="4">
    <source>
        <dbReference type="Google" id="ProtNLM"/>
    </source>
</evidence>
<proteinExistence type="predicted"/>
<dbReference type="Proteomes" id="UP000245391">
    <property type="component" value="Unassembled WGS sequence"/>
</dbReference>
<keyword evidence="3" id="KW-1185">Reference proteome</keyword>
<accession>A0A317EXD2</accession>
<comment type="caution">
    <text evidence="2">The sequence shown here is derived from an EMBL/GenBank/DDBJ whole genome shotgun (WGS) entry which is preliminary data.</text>
</comment>
<dbReference type="AlphaFoldDB" id="A0A317EXD2"/>
<dbReference type="OrthoDB" id="762409at2"/>
<dbReference type="RefSeq" id="WP_109932377.1">
    <property type="nucleotide sequence ID" value="NZ_QGNY01000009.1"/>
</dbReference>
<evidence type="ECO:0000256" key="1">
    <source>
        <dbReference type="SAM" id="SignalP"/>
    </source>
</evidence>
<feature type="signal peptide" evidence="1">
    <location>
        <begin position="1"/>
        <end position="21"/>
    </location>
</feature>
<dbReference type="EMBL" id="QGNY01000009">
    <property type="protein sequence ID" value="PWS29908.1"/>
    <property type="molecule type" value="Genomic_DNA"/>
</dbReference>
<evidence type="ECO:0000313" key="3">
    <source>
        <dbReference type="Proteomes" id="UP000245391"/>
    </source>
</evidence>